<comment type="caution">
    <text evidence="1">The sequence shown here is derived from an EMBL/GenBank/DDBJ whole genome shotgun (WGS) entry which is preliminary data.</text>
</comment>
<keyword evidence="2" id="KW-1185">Reference proteome</keyword>
<dbReference type="EMBL" id="JBHMAU010000046">
    <property type="protein sequence ID" value="MFB9776154.1"/>
    <property type="molecule type" value="Genomic_DNA"/>
</dbReference>
<dbReference type="RefSeq" id="WP_376839890.1">
    <property type="nucleotide sequence ID" value="NZ_JBHMAU010000046.1"/>
</dbReference>
<gene>
    <name evidence="1" type="ORF">ACFFN1_07025</name>
</gene>
<evidence type="ECO:0000313" key="2">
    <source>
        <dbReference type="Proteomes" id="UP001589707"/>
    </source>
</evidence>
<evidence type="ECO:0000313" key="1">
    <source>
        <dbReference type="EMBL" id="MFB9776154.1"/>
    </source>
</evidence>
<reference evidence="1 2" key="1">
    <citation type="submission" date="2024-09" db="EMBL/GenBank/DDBJ databases">
        <authorList>
            <person name="Sun Q."/>
            <person name="Mori K."/>
        </authorList>
    </citation>
    <scope>NUCLEOTIDE SEQUENCE [LARGE SCALE GENOMIC DNA]</scope>
    <source>
        <strain evidence="1 2">JCM 11683</strain>
    </source>
</reference>
<dbReference type="Proteomes" id="UP001589707">
    <property type="component" value="Unassembled WGS sequence"/>
</dbReference>
<protein>
    <submittedName>
        <fullName evidence="1">Uncharacterized protein</fullName>
    </submittedName>
</protein>
<name>A0ABV5X1F5_9MICO</name>
<sequence>MQVDLLDLIDETYGLDTTPGWQCPHCGNRWSERSEAEVAPEHREPYPPSPIPGECASQKISLELLLIRLSPAHKTVAWTKTADALAMILAAKQAGVSDRLLGRVLADEQLHDWVLLRELLMGAPGAGDPRDLDDQRVLIDRHTEGVFDGIFYRCTTAGVEIRIDETARLIRWRDLPAPGGTT</sequence>
<proteinExistence type="predicted"/>
<organism evidence="1 2">
    <name type="scientific">Brevibacterium otitidis</name>
    <dbReference type="NCBI Taxonomy" id="53364"/>
    <lineage>
        <taxon>Bacteria</taxon>
        <taxon>Bacillati</taxon>
        <taxon>Actinomycetota</taxon>
        <taxon>Actinomycetes</taxon>
        <taxon>Micrococcales</taxon>
        <taxon>Brevibacteriaceae</taxon>
        <taxon>Brevibacterium</taxon>
    </lineage>
</organism>
<accession>A0ABV5X1F5</accession>